<sequence precursor="true">MTTLRSTRRALVLGALPLAIALTACGGSSSGDTAGAGPVNAKPSYIRAVSVLSYNGSTDDLLTGGLGWDGLAGAAPAVSATPTAAELRRRAIYNNYRALVDFTAAGGYGRLYGPNVALDGTVNAAAGAGKIAGKEYIAYADPDGTGRVNVVVMAQIPASFDPANPCIVTATSSGSRGVYGAVSAAGEWGLKRGCAVAYTDKGSGNGGHELGSGIVTFLDGTLGTAASLGAGSHFTANVLPADLAAFNAANPFRYAFKHAHSQQNPEKDWGRNTLQAVEFTLWALNEEYGPVGANGVRGVRITPANTTVIAAGVSNGGGAALAAAEQDAGGLIDAVVVGEPQINLRLPAGLQVQRGGNNVAAFGRTLYDYTTLANLLQPCAAYAPANAASPFLAAINATIAQNRCAALAAAGVITGATFADQANAALAALRAAGWEADSDLLHASHWATQATPGVAVTYANAYSRASVTENLCGFSFATTSATTGQPAAAAASPMGLLFAQGNGVPPTGGVNLVVNSAAGPILHTLADGNAGTTGALCLRALWTGTDAAATKLKAGVDEIRLTGNLRGKPAIIVHGRSDALVPMNHTTRPYFGMNRLAEGASSKLSVIEVTNAQHFDTFIAAVPGYADRYIPMHHYNIQALNQMWAHLKSSAPLPASQVVRTVPRGTGAPAIDVAANLPPIVATPAAGNAISFNAGVVNVPE</sequence>
<keyword evidence="4" id="KW-1185">Reference proteome</keyword>
<evidence type="ECO:0000256" key="2">
    <source>
        <dbReference type="HAMAP-Rule" id="MF_01906"/>
    </source>
</evidence>
<keyword evidence="1 2" id="KW-0378">Hydrolase</keyword>
<dbReference type="PROSITE" id="PS51257">
    <property type="entry name" value="PROKAR_LIPOPROTEIN"/>
    <property type="match status" value="1"/>
</dbReference>
<comment type="similarity">
    <text evidence="2">Belongs to the D-(-)-3-hydroxybutyrate oligomer hydrolase family.</text>
</comment>
<dbReference type="EC" id="3.1.1.22" evidence="2"/>
<reference evidence="4" key="1">
    <citation type="journal article" date="2019" name="Int. J. Syst. Evol. Microbiol.">
        <title>The Global Catalogue of Microorganisms (GCM) 10K type strain sequencing project: providing services to taxonomists for standard genome sequencing and annotation.</title>
        <authorList>
            <consortium name="The Broad Institute Genomics Platform"/>
            <consortium name="The Broad Institute Genome Sequencing Center for Infectious Disease"/>
            <person name="Wu L."/>
            <person name="Ma J."/>
        </authorList>
    </citation>
    <scope>NUCLEOTIDE SEQUENCE [LARGE SCALE GENOMIC DNA]</scope>
    <source>
        <strain evidence="4">KCTC 52168</strain>
    </source>
</reference>
<evidence type="ECO:0000256" key="1">
    <source>
        <dbReference type="ARBA" id="ARBA00022801"/>
    </source>
</evidence>
<comment type="pathway">
    <text evidence="2">Lipid metabolism; butanoate metabolism.</text>
</comment>
<organism evidence="3 4">
    <name type="scientific">Piscinibacterium candidicorallinum</name>
    <dbReference type="NCBI Taxonomy" id="1793872"/>
    <lineage>
        <taxon>Bacteria</taxon>
        <taxon>Pseudomonadati</taxon>
        <taxon>Pseudomonadota</taxon>
        <taxon>Betaproteobacteria</taxon>
        <taxon>Burkholderiales</taxon>
        <taxon>Piscinibacterium</taxon>
    </lineage>
</organism>
<name>A0ABV7H8I3_9BURK</name>
<keyword evidence="2" id="KW-0964">Secreted</keyword>
<feature type="signal peptide" evidence="2">
    <location>
        <begin position="1"/>
        <end position="26"/>
    </location>
</feature>
<evidence type="ECO:0000313" key="3">
    <source>
        <dbReference type="EMBL" id="MFC3147687.1"/>
    </source>
</evidence>
<accession>A0ABV7H8I3</accession>
<evidence type="ECO:0000313" key="4">
    <source>
        <dbReference type="Proteomes" id="UP001595556"/>
    </source>
</evidence>
<keyword evidence="2" id="KW-0732">Signal</keyword>
<dbReference type="PIRSF" id="PIRSF011409">
    <property type="entry name" value="HObutyrate_olig_hydrol"/>
    <property type="match status" value="1"/>
</dbReference>
<dbReference type="EMBL" id="JBHRTI010000004">
    <property type="protein sequence ID" value="MFC3147687.1"/>
    <property type="molecule type" value="Genomic_DNA"/>
</dbReference>
<comment type="catalytic activity">
    <reaction evidence="2">
        <text>(3R)-hydroxybutanoate dimer + H2O = 2 (R)-3-hydroxybutanoate + H(+)</text>
        <dbReference type="Rhea" id="RHEA:10172"/>
        <dbReference type="ChEBI" id="CHEBI:10979"/>
        <dbReference type="ChEBI" id="CHEBI:10983"/>
        <dbReference type="ChEBI" id="CHEBI:15377"/>
        <dbReference type="ChEBI" id="CHEBI:15378"/>
        <dbReference type="EC" id="3.1.1.22"/>
    </reaction>
</comment>
<proteinExistence type="inferred from homology"/>
<dbReference type="RefSeq" id="WP_377302990.1">
    <property type="nucleotide sequence ID" value="NZ_CP180191.1"/>
</dbReference>
<gene>
    <name evidence="3" type="ORF">ACFOEN_08535</name>
</gene>
<protein>
    <recommendedName>
        <fullName evidence="2">D-(-)-3-hydroxybutyrate oligomer hydrolase</fullName>
        <shortName evidence="2">3HB-oligomer hydrolase</shortName>
        <shortName evidence="2">3HBOH</shortName>
        <ecNumber evidence="2">3.1.1.22</ecNumber>
    </recommendedName>
</protein>
<dbReference type="Proteomes" id="UP001595556">
    <property type="component" value="Unassembled WGS sequence"/>
</dbReference>
<dbReference type="InterPro" id="IPR029058">
    <property type="entry name" value="AB_hydrolase_fold"/>
</dbReference>
<dbReference type="InterPro" id="IPR016582">
    <property type="entry name" value="OHBut_olig_hydro_put"/>
</dbReference>
<dbReference type="Pfam" id="PF10605">
    <property type="entry name" value="3HBOH"/>
    <property type="match status" value="1"/>
</dbReference>
<comment type="caution">
    <text evidence="3">The sequence shown here is derived from an EMBL/GenBank/DDBJ whole genome shotgun (WGS) entry which is preliminary data.</text>
</comment>
<feature type="chain" id="PRO_5044928299" description="D-(-)-3-hydroxybutyrate oligomer hydrolase" evidence="2">
    <location>
        <begin position="27"/>
        <end position="701"/>
    </location>
</feature>
<comment type="function">
    <text evidence="2">Participates in the degradation of poly-3-hydroxybutyrate (PHB). It works downstream of poly(3-hydroxybutyrate) depolymerase, hydrolyzing D(-)-3-hydroxybutyrate oligomers of various length (3HB-oligomers) into 3HB-monomers.</text>
</comment>
<dbReference type="GO" id="GO:0016787">
    <property type="term" value="F:hydrolase activity"/>
    <property type="evidence" value="ECO:0007669"/>
    <property type="project" value="UniProtKB-KW"/>
</dbReference>
<dbReference type="HAMAP" id="MF_01906">
    <property type="entry name" value="3HBOH"/>
    <property type="match status" value="1"/>
</dbReference>
<comment type="subcellular location">
    <subcellularLocation>
        <location evidence="2">Secreted</location>
    </subcellularLocation>
</comment>
<feature type="active site" description="Charge relay system" evidence="2">
    <location>
        <position position="314"/>
    </location>
</feature>
<dbReference type="SUPFAM" id="SSF53474">
    <property type="entry name" value="alpha/beta-Hydrolases"/>
    <property type="match status" value="1"/>
</dbReference>